<evidence type="ECO:0000313" key="12">
    <source>
        <dbReference type="Proteomes" id="UP000294933"/>
    </source>
</evidence>
<gene>
    <name evidence="11" type="ORF">BD410DRAFT_730559</name>
</gene>
<dbReference type="PANTHER" id="PTHR28097:SF1">
    <property type="entry name" value="PHEROMONE A FACTOR RECEPTOR"/>
    <property type="match status" value="1"/>
</dbReference>
<keyword evidence="6" id="KW-0297">G-protein coupled receptor</keyword>
<proteinExistence type="inferred from homology"/>
<feature type="transmembrane region" description="Helical" evidence="10">
    <location>
        <begin position="274"/>
        <end position="294"/>
    </location>
</feature>
<evidence type="ECO:0000256" key="2">
    <source>
        <dbReference type="ARBA" id="ARBA00011085"/>
    </source>
</evidence>
<dbReference type="GO" id="GO:0000750">
    <property type="term" value="P:pheromone-dependent signal transduction involved in conjugation with cellular fusion"/>
    <property type="evidence" value="ECO:0007669"/>
    <property type="project" value="TreeGrafter"/>
</dbReference>
<feature type="transmembrane region" description="Helical" evidence="10">
    <location>
        <begin position="35"/>
        <end position="58"/>
    </location>
</feature>
<dbReference type="Pfam" id="PF02076">
    <property type="entry name" value="STE3"/>
    <property type="match status" value="1"/>
</dbReference>
<comment type="similarity">
    <text evidence="2">Belongs to the G-protein coupled receptor 4 family.</text>
</comment>
<comment type="subcellular location">
    <subcellularLocation>
        <location evidence="1">Membrane</location>
        <topology evidence="1">Multi-pass membrane protein</topology>
    </subcellularLocation>
</comment>
<feature type="transmembrane region" description="Helical" evidence="10">
    <location>
        <begin position="6"/>
        <end position="28"/>
    </location>
</feature>
<accession>A0A4Y7PQB0</accession>
<name>A0A4Y7PQB0_9AGAM</name>
<dbReference type="EMBL" id="ML170229">
    <property type="protein sequence ID" value="TDL17042.1"/>
    <property type="molecule type" value="Genomic_DNA"/>
</dbReference>
<keyword evidence="5 10" id="KW-1133">Transmembrane helix</keyword>
<keyword evidence="7 10" id="KW-0472">Membrane</keyword>
<keyword evidence="8 11" id="KW-0675">Receptor</keyword>
<evidence type="ECO:0000256" key="3">
    <source>
        <dbReference type="ARBA" id="ARBA00022507"/>
    </source>
</evidence>
<evidence type="ECO:0000256" key="8">
    <source>
        <dbReference type="ARBA" id="ARBA00023170"/>
    </source>
</evidence>
<evidence type="ECO:0000256" key="1">
    <source>
        <dbReference type="ARBA" id="ARBA00004141"/>
    </source>
</evidence>
<keyword evidence="9" id="KW-0807">Transducer</keyword>
<dbReference type="VEuPathDB" id="FungiDB:BD410DRAFT_730559"/>
<evidence type="ECO:0000256" key="6">
    <source>
        <dbReference type="ARBA" id="ARBA00023040"/>
    </source>
</evidence>
<evidence type="ECO:0000313" key="11">
    <source>
        <dbReference type="EMBL" id="TDL17042.1"/>
    </source>
</evidence>
<keyword evidence="3" id="KW-0589">Pheromone response</keyword>
<dbReference type="InterPro" id="IPR001499">
    <property type="entry name" value="GPCR_STE3"/>
</dbReference>
<dbReference type="OrthoDB" id="2874149at2759"/>
<keyword evidence="12" id="KW-1185">Reference proteome</keyword>
<dbReference type="AlphaFoldDB" id="A0A4Y7PQB0"/>
<feature type="transmembrane region" description="Helical" evidence="10">
    <location>
        <begin position="207"/>
        <end position="228"/>
    </location>
</feature>
<sequence>MDLHPTYPIFPLMIFLSLVASLLPLLWIKRDNIGVLFLSLWLAIACLNQFVNSVIWYGNTRNFIPVWCDISSRLIVGITVAIPASALCMARRLYHICSMKAFHLTPIQANTSTLIEDMSICLGTPFLQMAIQYIVEGEKYAIMEDIGCYPLYDGVWPSFVLAFSWPVAIGSTSAVYSVLTIRALAKHGKEIDKFIEDKAQRKHYRRLIILALCVIIFETPFSVVVMILDLTIAPVHSYISWKDTHSNYSIVLEVPAVIWRSNHMFNVKSEMCRWILVLLAIIFYGIFGFSVEAINVYKRTFRSVVGLVGIKIPASTVHQEHLSQ</sequence>
<evidence type="ECO:0000256" key="9">
    <source>
        <dbReference type="ARBA" id="ARBA00023224"/>
    </source>
</evidence>
<dbReference type="PANTHER" id="PTHR28097">
    <property type="entry name" value="PHEROMONE A FACTOR RECEPTOR"/>
    <property type="match status" value="1"/>
</dbReference>
<dbReference type="CDD" id="cd14966">
    <property type="entry name" value="7tmD_STE3"/>
    <property type="match status" value="1"/>
</dbReference>
<feature type="transmembrane region" description="Helical" evidence="10">
    <location>
        <begin position="155"/>
        <end position="179"/>
    </location>
</feature>
<dbReference type="GO" id="GO:0005886">
    <property type="term" value="C:plasma membrane"/>
    <property type="evidence" value="ECO:0007669"/>
    <property type="project" value="TreeGrafter"/>
</dbReference>
<organism evidence="11 12">
    <name type="scientific">Rickenella mellea</name>
    <dbReference type="NCBI Taxonomy" id="50990"/>
    <lineage>
        <taxon>Eukaryota</taxon>
        <taxon>Fungi</taxon>
        <taxon>Dikarya</taxon>
        <taxon>Basidiomycota</taxon>
        <taxon>Agaricomycotina</taxon>
        <taxon>Agaricomycetes</taxon>
        <taxon>Hymenochaetales</taxon>
        <taxon>Rickenellaceae</taxon>
        <taxon>Rickenella</taxon>
    </lineage>
</organism>
<dbReference type="InterPro" id="IPR000481">
    <property type="entry name" value="GPCR_Pheromne_B_alpha_rcpt"/>
</dbReference>
<evidence type="ECO:0000256" key="10">
    <source>
        <dbReference type="SAM" id="Phobius"/>
    </source>
</evidence>
<evidence type="ECO:0000256" key="7">
    <source>
        <dbReference type="ARBA" id="ARBA00023136"/>
    </source>
</evidence>
<keyword evidence="4 10" id="KW-0812">Transmembrane</keyword>
<dbReference type="PRINTS" id="PR00901">
    <property type="entry name" value="PHEROMONEBAR"/>
</dbReference>
<evidence type="ECO:0000256" key="5">
    <source>
        <dbReference type="ARBA" id="ARBA00022989"/>
    </source>
</evidence>
<reference evidence="11 12" key="1">
    <citation type="submission" date="2018-06" db="EMBL/GenBank/DDBJ databases">
        <title>A transcriptomic atlas of mushroom development highlights an independent origin of complex multicellularity.</title>
        <authorList>
            <consortium name="DOE Joint Genome Institute"/>
            <person name="Krizsan K."/>
            <person name="Almasi E."/>
            <person name="Merenyi Z."/>
            <person name="Sahu N."/>
            <person name="Viragh M."/>
            <person name="Koszo T."/>
            <person name="Mondo S."/>
            <person name="Kiss B."/>
            <person name="Balint B."/>
            <person name="Kues U."/>
            <person name="Barry K."/>
            <person name="Hegedus J.C."/>
            <person name="Henrissat B."/>
            <person name="Johnson J."/>
            <person name="Lipzen A."/>
            <person name="Ohm R."/>
            <person name="Nagy I."/>
            <person name="Pangilinan J."/>
            <person name="Yan J."/>
            <person name="Xiong Y."/>
            <person name="Grigoriev I.V."/>
            <person name="Hibbett D.S."/>
            <person name="Nagy L.G."/>
        </authorList>
    </citation>
    <scope>NUCLEOTIDE SEQUENCE [LARGE SCALE GENOMIC DNA]</scope>
    <source>
        <strain evidence="11 12">SZMC22713</strain>
    </source>
</reference>
<dbReference type="PRINTS" id="PR00899">
    <property type="entry name" value="GPCRSTE3"/>
</dbReference>
<protein>
    <submittedName>
        <fullName evidence="11">Fungal pheromone STE3G-protein-coupled receptor</fullName>
    </submittedName>
</protein>
<dbReference type="Proteomes" id="UP000294933">
    <property type="component" value="Unassembled WGS sequence"/>
</dbReference>
<evidence type="ECO:0000256" key="4">
    <source>
        <dbReference type="ARBA" id="ARBA00022692"/>
    </source>
</evidence>
<dbReference type="GO" id="GO:0004934">
    <property type="term" value="F:mating-type alpha-factor pheromone receptor activity"/>
    <property type="evidence" value="ECO:0007669"/>
    <property type="project" value="InterPro"/>
</dbReference>